<dbReference type="GO" id="GO:0006620">
    <property type="term" value="P:post-translational protein targeting to endoplasmic reticulum membrane"/>
    <property type="evidence" value="ECO:0007669"/>
    <property type="project" value="TreeGrafter"/>
</dbReference>
<organism evidence="5 6">
    <name type="scientific">Litoreibacter roseus</name>
    <dbReference type="NCBI Taxonomy" id="2601869"/>
    <lineage>
        <taxon>Bacteria</taxon>
        <taxon>Pseudomonadati</taxon>
        <taxon>Pseudomonadota</taxon>
        <taxon>Alphaproteobacteria</taxon>
        <taxon>Rhodobacterales</taxon>
        <taxon>Roseobacteraceae</taxon>
        <taxon>Litoreibacter</taxon>
    </lineage>
</organism>
<dbReference type="InterPro" id="IPR011990">
    <property type="entry name" value="TPR-like_helical_dom_sf"/>
</dbReference>
<dbReference type="InterPro" id="IPR047150">
    <property type="entry name" value="SGT"/>
</dbReference>
<feature type="repeat" description="TPR" evidence="3">
    <location>
        <begin position="134"/>
        <end position="167"/>
    </location>
</feature>
<evidence type="ECO:0000256" key="4">
    <source>
        <dbReference type="SAM" id="SignalP"/>
    </source>
</evidence>
<dbReference type="Proteomes" id="UP000436822">
    <property type="component" value="Unassembled WGS sequence"/>
</dbReference>
<dbReference type="PANTHER" id="PTHR45831:SF2">
    <property type="entry name" value="LD24721P"/>
    <property type="match status" value="1"/>
</dbReference>
<feature type="signal peptide" evidence="4">
    <location>
        <begin position="1"/>
        <end position="27"/>
    </location>
</feature>
<name>A0A6N6JHD5_9RHOB</name>
<sequence>MRVSKHILNIFVTTFLCVGYFALPAAADEAELDRLFAQLQKPELPEWEQVEEKIWREWSESGSASMDLLLQRGREAMEEGNVVEAIGHFSALIDHAPEFAEAWNARATAFFLIEEFSLSIADIRQTLALNPRHFGALQGLGRILEQLEDDPNALKAYQAAYAIHPHRPELKATIDRLERQVSGETL</sequence>
<comment type="caution">
    <text evidence="5">The sequence shown here is derived from an EMBL/GenBank/DDBJ whole genome shotgun (WGS) entry which is preliminary data.</text>
</comment>
<dbReference type="RefSeq" id="WP_159808155.1">
    <property type="nucleotide sequence ID" value="NZ_BLJE01000003.1"/>
</dbReference>
<dbReference type="Pfam" id="PF13432">
    <property type="entry name" value="TPR_16"/>
    <property type="match status" value="2"/>
</dbReference>
<dbReference type="Gene3D" id="1.25.40.10">
    <property type="entry name" value="Tetratricopeptide repeat domain"/>
    <property type="match status" value="1"/>
</dbReference>
<keyword evidence="4" id="KW-0732">Signal</keyword>
<keyword evidence="6" id="KW-1185">Reference proteome</keyword>
<proteinExistence type="predicted"/>
<keyword evidence="1" id="KW-0677">Repeat</keyword>
<dbReference type="SUPFAM" id="SSF48452">
    <property type="entry name" value="TPR-like"/>
    <property type="match status" value="1"/>
</dbReference>
<keyword evidence="2 3" id="KW-0802">TPR repeat</keyword>
<evidence type="ECO:0000256" key="2">
    <source>
        <dbReference type="ARBA" id="ARBA00022803"/>
    </source>
</evidence>
<dbReference type="GO" id="GO:0072380">
    <property type="term" value="C:TRC complex"/>
    <property type="evidence" value="ECO:0007669"/>
    <property type="project" value="TreeGrafter"/>
</dbReference>
<dbReference type="GO" id="GO:0060090">
    <property type="term" value="F:molecular adaptor activity"/>
    <property type="evidence" value="ECO:0007669"/>
    <property type="project" value="TreeGrafter"/>
</dbReference>
<evidence type="ECO:0000256" key="3">
    <source>
        <dbReference type="PROSITE-ProRule" id="PRU00339"/>
    </source>
</evidence>
<dbReference type="SMART" id="SM00028">
    <property type="entry name" value="TPR"/>
    <property type="match status" value="3"/>
</dbReference>
<evidence type="ECO:0000313" key="5">
    <source>
        <dbReference type="EMBL" id="GFE65741.1"/>
    </source>
</evidence>
<dbReference type="PROSITE" id="PS50005">
    <property type="entry name" value="TPR"/>
    <property type="match status" value="2"/>
</dbReference>
<dbReference type="EMBL" id="BLJE01000003">
    <property type="protein sequence ID" value="GFE65741.1"/>
    <property type="molecule type" value="Genomic_DNA"/>
</dbReference>
<evidence type="ECO:0000256" key="1">
    <source>
        <dbReference type="ARBA" id="ARBA00022737"/>
    </source>
</evidence>
<reference evidence="5 6" key="1">
    <citation type="submission" date="2019-12" db="EMBL/GenBank/DDBJ databases">
        <title>Litoreibacter badius sp. nov., a novel bacteriochlorophyll a-containing bacterium in the genus Litoreibacter.</title>
        <authorList>
            <person name="Kanamuro M."/>
            <person name="Takabe Y."/>
            <person name="Mori K."/>
            <person name="Takaichi S."/>
            <person name="Hanada S."/>
        </authorList>
    </citation>
    <scope>NUCLEOTIDE SEQUENCE [LARGE SCALE GENOMIC DNA]</scope>
    <source>
        <strain evidence="5 6">K6</strain>
    </source>
</reference>
<evidence type="ECO:0000313" key="6">
    <source>
        <dbReference type="Proteomes" id="UP000436822"/>
    </source>
</evidence>
<gene>
    <name evidence="5" type="ORF">KIN_28150</name>
</gene>
<dbReference type="GO" id="GO:0016020">
    <property type="term" value="C:membrane"/>
    <property type="evidence" value="ECO:0007669"/>
    <property type="project" value="TreeGrafter"/>
</dbReference>
<dbReference type="OrthoDB" id="9815010at2"/>
<dbReference type="AlphaFoldDB" id="A0A6N6JHD5"/>
<feature type="chain" id="PRO_5026969974" evidence="4">
    <location>
        <begin position="28"/>
        <end position="186"/>
    </location>
</feature>
<dbReference type="InterPro" id="IPR019734">
    <property type="entry name" value="TPR_rpt"/>
</dbReference>
<feature type="repeat" description="TPR" evidence="3">
    <location>
        <begin position="100"/>
        <end position="133"/>
    </location>
</feature>
<protein>
    <submittedName>
        <fullName evidence="5">Uncharacterized protein</fullName>
    </submittedName>
</protein>
<dbReference type="PANTHER" id="PTHR45831">
    <property type="entry name" value="LD24721P"/>
    <property type="match status" value="1"/>
</dbReference>
<accession>A0A6N6JHD5</accession>